<protein>
    <submittedName>
        <fullName evidence="2">Immunity repressor</fullName>
    </submittedName>
</protein>
<dbReference type="Proteomes" id="UP000228562">
    <property type="component" value="Segment"/>
</dbReference>
<evidence type="ECO:0000313" key="3">
    <source>
        <dbReference type="Proteomes" id="UP000228562"/>
    </source>
</evidence>
<proteinExistence type="predicted"/>
<dbReference type="EMBL" id="MF766044">
    <property type="protein sequence ID" value="ATI18651.1"/>
    <property type="molecule type" value="Genomic_DNA"/>
</dbReference>
<reference evidence="2 3" key="1">
    <citation type="submission" date="2017-08" db="EMBL/GenBank/DDBJ databases">
        <authorList>
            <person name="Spangler E.H."/>
            <person name="Amajor V.O."/>
            <person name="Gomez X.D."/>
            <person name="Bhuiyan S."/>
            <person name="Layton S.R."/>
            <person name="Kim T."/>
            <person name="Hughes L.E."/>
            <person name="Garlena R.A."/>
            <person name="Russell D.A."/>
            <person name="Pope W.H."/>
            <person name="Jacobs-Sera D."/>
            <person name="Hendrix R.W."/>
            <person name="Hatfull G.F."/>
        </authorList>
    </citation>
    <scope>NUCLEOTIDE SEQUENCE [LARGE SCALE GENOMIC DNA]</scope>
</reference>
<evidence type="ECO:0000313" key="2">
    <source>
        <dbReference type="EMBL" id="ATI18651.1"/>
    </source>
</evidence>
<sequence>MGARKIQNEQEVIRWFEEGRTYQWMIEEYKRKYGIDTVPSMWGNFRRRKGLDRRIVRNDDLIPWFVKDEHRWAYPLRMLRTAARAKEGKKPLTEEDQYRLTNWLKMLKDEQVVVHYDPDTEDGFFYVPREEGDGDDVLIHQPKQKTTPRPNADNK</sequence>
<evidence type="ECO:0000256" key="1">
    <source>
        <dbReference type="SAM" id="MobiDB-lite"/>
    </source>
</evidence>
<gene>
    <name evidence="2" type="ORF">SEA_AMETHYST_29</name>
</gene>
<name>A0A291LH33_9CAUD</name>
<keyword evidence="3" id="KW-1185">Reference proteome</keyword>
<feature type="region of interest" description="Disordered" evidence="1">
    <location>
        <begin position="129"/>
        <end position="155"/>
    </location>
</feature>
<accession>A0A291LH33</accession>
<organism evidence="2 3">
    <name type="scientific">Streptomyces phage Amethyst</name>
    <dbReference type="NCBI Taxonomy" id="2041205"/>
    <lineage>
        <taxon>Viruses</taxon>
        <taxon>Duplodnaviria</taxon>
        <taxon>Heunggongvirae</taxon>
        <taxon>Uroviricota</taxon>
        <taxon>Caudoviricetes</taxon>
        <taxon>Arquatrovirinae</taxon>
        <taxon>Omarvirus</taxon>
        <taxon>Omarvirus amethyst</taxon>
    </lineage>
</organism>